<evidence type="ECO:0000313" key="2">
    <source>
        <dbReference type="Proteomes" id="UP000186110"/>
    </source>
</evidence>
<sequence>MTTYTPINCEFHDVIESTITRRQPVTLVVMDAVGDVQTLHDKVTDVFAKEGAEYLVTESGQTIRLDQLQSIGGHDKSDFG</sequence>
<evidence type="ECO:0008006" key="3">
    <source>
        <dbReference type="Google" id="ProtNLM"/>
    </source>
</evidence>
<evidence type="ECO:0000313" key="1">
    <source>
        <dbReference type="EMBL" id="APW43195.1"/>
    </source>
</evidence>
<organism evidence="1 2">
    <name type="scientific">Rhodoferax saidenbachensis</name>
    <dbReference type="NCBI Taxonomy" id="1484693"/>
    <lineage>
        <taxon>Bacteria</taxon>
        <taxon>Pseudomonadati</taxon>
        <taxon>Pseudomonadota</taxon>
        <taxon>Betaproteobacteria</taxon>
        <taxon>Burkholderiales</taxon>
        <taxon>Comamonadaceae</taxon>
        <taxon>Rhodoferax</taxon>
    </lineage>
</organism>
<accession>A0A1P8KB48</accession>
<dbReference type="Proteomes" id="UP000186110">
    <property type="component" value="Chromosome"/>
</dbReference>
<proteinExistence type="predicted"/>
<protein>
    <recommendedName>
        <fullName evidence="3">Rho-binding antiterminator</fullName>
    </recommendedName>
</protein>
<dbReference type="KEGG" id="rsb:RS694_12110"/>
<dbReference type="InterPro" id="IPR023534">
    <property type="entry name" value="Rof/RNase_P-like"/>
</dbReference>
<reference evidence="1 2" key="1">
    <citation type="submission" date="2017-01" db="EMBL/GenBank/DDBJ databases">
        <authorList>
            <person name="Mah S.A."/>
            <person name="Swanson W.J."/>
            <person name="Moy G.W."/>
            <person name="Vacquier V.D."/>
        </authorList>
    </citation>
    <scope>NUCLEOTIDE SEQUENCE [LARGE SCALE GENOMIC DNA]</scope>
    <source>
        <strain evidence="1 2">DSM 22694</strain>
    </source>
</reference>
<dbReference type="Gene3D" id="2.30.30.400">
    <property type="entry name" value="Rof-like"/>
    <property type="match status" value="1"/>
</dbReference>
<dbReference type="InterPro" id="IPR038626">
    <property type="entry name" value="Rof-like_sf"/>
</dbReference>
<gene>
    <name evidence="1" type="ORF">RS694_12110</name>
</gene>
<dbReference type="STRING" id="1484693.RS694_12110"/>
<dbReference type="RefSeq" id="WP_029708890.1">
    <property type="nucleotide sequence ID" value="NZ_CP019239.1"/>
</dbReference>
<name>A0A1P8KB48_9BURK</name>
<dbReference type="Pfam" id="PF07073">
    <property type="entry name" value="ROF"/>
    <property type="match status" value="1"/>
</dbReference>
<keyword evidence="2" id="KW-1185">Reference proteome</keyword>
<dbReference type="AlphaFoldDB" id="A0A1P8KB48"/>
<dbReference type="EMBL" id="CP019239">
    <property type="protein sequence ID" value="APW43195.1"/>
    <property type="molecule type" value="Genomic_DNA"/>
</dbReference>
<dbReference type="eggNOG" id="COG4568">
    <property type="taxonomic scope" value="Bacteria"/>
</dbReference>
<dbReference type="SUPFAM" id="SSF101744">
    <property type="entry name" value="Rof/RNase P subunit-like"/>
    <property type="match status" value="1"/>
</dbReference>
<dbReference type="InterPro" id="IPR009778">
    <property type="entry name" value="ROF"/>
</dbReference>